<dbReference type="RefSeq" id="WP_189986554.1">
    <property type="nucleotide sequence ID" value="NZ_BNBF01000041.1"/>
</dbReference>
<organism evidence="2 3">
    <name type="scientific">Streptomyces capoamus</name>
    <dbReference type="NCBI Taxonomy" id="68183"/>
    <lineage>
        <taxon>Bacteria</taxon>
        <taxon>Bacillati</taxon>
        <taxon>Actinomycetota</taxon>
        <taxon>Actinomycetes</taxon>
        <taxon>Kitasatosporales</taxon>
        <taxon>Streptomycetaceae</taxon>
        <taxon>Streptomyces</taxon>
    </lineage>
</organism>
<evidence type="ECO:0000313" key="3">
    <source>
        <dbReference type="Proteomes" id="UP000619355"/>
    </source>
</evidence>
<evidence type="ECO:0000313" key="2">
    <source>
        <dbReference type="EMBL" id="GHG76317.1"/>
    </source>
</evidence>
<proteinExistence type="predicted"/>
<name>A0A919F4F2_9ACTN</name>
<gene>
    <name evidence="2" type="ORF">GCM10018980_74160</name>
</gene>
<feature type="compositionally biased region" description="Low complexity" evidence="1">
    <location>
        <begin position="21"/>
        <end position="34"/>
    </location>
</feature>
<accession>A0A919F4F2</accession>
<feature type="region of interest" description="Disordered" evidence="1">
    <location>
        <begin position="1"/>
        <end position="34"/>
    </location>
</feature>
<reference evidence="3" key="1">
    <citation type="journal article" date="2019" name="Int. J. Syst. Evol. Microbiol.">
        <title>The Global Catalogue of Microorganisms (GCM) 10K type strain sequencing project: providing services to taxonomists for standard genome sequencing and annotation.</title>
        <authorList>
            <consortium name="The Broad Institute Genomics Platform"/>
            <consortium name="The Broad Institute Genome Sequencing Center for Infectious Disease"/>
            <person name="Wu L."/>
            <person name="Ma J."/>
        </authorList>
    </citation>
    <scope>NUCLEOTIDE SEQUENCE [LARGE SCALE GENOMIC DNA]</scope>
    <source>
        <strain evidence="3">JCM 4253</strain>
    </source>
</reference>
<sequence length="103" mass="10498">MLAGWSPGRLSLAGPTPDLFPLPEGEGGLSEAESAAARDGRRRIAALADVGWYDGTKLACVAGIDAPEAVLRLQAVPPEPGCSPSCWTTRTASTRTTACASSG</sequence>
<comment type="caution">
    <text evidence="2">The sequence shown here is derived from an EMBL/GenBank/DDBJ whole genome shotgun (WGS) entry which is preliminary data.</text>
</comment>
<protein>
    <submittedName>
        <fullName evidence="2">Uncharacterized protein</fullName>
    </submittedName>
</protein>
<keyword evidence="3" id="KW-1185">Reference proteome</keyword>
<dbReference type="Proteomes" id="UP000619355">
    <property type="component" value="Unassembled WGS sequence"/>
</dbReference>
<dbReference type="AlphaFoldDB" id="A0A919F4F2"/>
<evidence type="ECO:0000256" key="1">
    <source>
        <dbReference type="SAM" id="MobiDB-lite"/>
    </source>
</evidence>
<dbReference type="EMBL" id="BNBF01000041">
    <property type="protein sequence ID" value="GHG76317.1"/>
    <property type="molecule type" value="Genomic_DNA"/>
</dbReference>